<dbReference type="Gene3D" id="3.40.50.1110">
    <property type="entry name" value="SGNH hydrolase"/>
    <property type="match status" value="1"/>
</dbReference>
<evidence type="ECO:0000259" key="1">
    <source>
        <dbReference type="Pfam" id="PF13472"/>
    </source>
</evidence>
<protein>
    <submittedName>
        <fullName evidence="2">Lipase</fullName>
    </submittedName>
</protein>
<name>A0A2A8JAP7_BACCE</name>
<dbReference type="InterPro" id="IPR053140">
    <property type="entry name" value="GDSL_Rv0518-like"/>
</dbReference>
<evidence type="ECO:0000313" key="3">
    <source>
        <dbReference type="Proteomes" id="UP000225766"/>
    </source>
</evidence>
<dbReference type="InterPro" id="IPR036514">
    <property type="entry name" value="SGNH_hydro_sf"/>
</dbReference>
<dbReference type="CDD" id="cd01832">
    <property type="entry name" value="SGNH_hydrolase_like_1"/>
    <property type="match status" value="1"/>
</dbReference>
<reference evidence="2 3" key="1">
    <citation type="submission" date="2017-09" db="EMBL/GenBank/DDBJ databases">
        <title>Large-scale bioinformatics analysis of Bacillus genomes uncovers conserved roles of natural products in bacterial physiology.</title>
        <authorList>
            <consortium name="Agbiome Team Llc"/>
            <person name="Bleich R.M."/>
            <person name="Grubbs K.J."/>
            <person name="Santa Maria K.C."/>
            <person name="Allen S.E."/>
            <person name="Farag S."/>
            <person name="Shank E.A."/>
            <person name="Bowers A."/>
        </authorList>
    </citation>
    <scope>NUCLEOTIDE SEQUENCE [LARGE SCALE GENOMIC DNA]</scope>
    <source>
        <strain evidence="2 3">AFS040105</strain>
    </source>
</reference>
<accession>A0A2A8JAP7</accession>
<sequence>MYSIDMVNNKGGLHMWKRFVAIGDSFTEGIGDEVEGIALKSWVDHFVQLCENDIEYANFAKRGLVTKEIRSQQLEKALTFNPDLVSLIAGANDVLKGRWNHHAYKNDMKFMIDTLSKTGADIIIANLPDFTVRLPFSSEKKQVLKEQLLEANEVILSLSREYKLHYVDFWNHHLVNDNTLWSTDLIHPNSKGYVKVAELIYSSLSVHDSFKL</sequence>
<dbReference type="SUPFAM" id="SSF52266">
    <property type="entry name" value="SGNH hydrolase"/>
    <property type="match status" value="1"/>
</dbReference>
<feature type="domain" description="SGNH hydrolase-type esterase" evidence="1">
    <location>
        <begin position="21"/>
        <end position="193"/>
    </location>
</feature>
<organism evidence="2 3">
    <name type="scientific">Bacillus cereus</name>
    <dbReference type="NCBI Taxonomy" id="1396"/>
    <lineage>
        <taxon>Bacteria</taxon>
        <taxon>Bacillati</taxon>
        <taxon>Bacillota</taxon>
        <taxon>Bacilli</taxon>
        <taxon>Bacillales</taxon>
        <taxon>Bacillaceae</taxon>
        <taxon>Bacillus</taxon>
        <taxon>Bacillus cereus group</taxon>
    </lineage>
</organism>
<dbReference type="Proteomes" id="UP000225766">
    <property type="component" value="Unassembled WGS sequence"/>
</dbReference>
<evidence type="ECO:0000313" key="2">
    <source>
        <dbReference type="EMBL" id="PGT96543.1"/>
    </source>
</evidence>
<dbReference type="Pfam" id="PF13472">
    <property type="entry name" value="Lipase_GDSL_2"/>
    <property type="match status" value="1"/>
</dbReference>
<dbReference type="PANTHER" id="PTHR43784">
    <property type="entry name" value="GDSL-LIKE LIPASE/ACYLHYDROLASE, PUTATIVE (AFU_ORTHOLOGUE AFUA_2G00820)-RELATED"/>
    <property type="match status" value="1"/>
</dbReference>
<comment type="caution">
    <text evidence="2">The sequence shown here is derived from an EMBL/GenBank/DDBJ whole genome shotgun (WGS) entry which is preliminary data.</text>
</comment>
<dbReference type="PANTHER" id="PTHR43784:SF2">
    <property type="entry name" value="GDSL-LIKE LIPASE_ACYLHYDROLASE, PUTATIVE (AFU_ORTHOLOGUE AFUA_2G00820)-RELATED"/>
    <property type="match status" value="1"/>
</dbReference>
<dbReference type="EMBL" id="NUMG01000057">
    <property type="protein sequence ID" value="PGT96543.1"/>
    <property type="molecule type" value="Genomic_DNA"/>
</dbReference>
<dbReference type="InterPro" id="IPR013830">
    <property type="entry name" value="SGNH_hydro"/>
</dbReference>
<gene>
    <name evidence="2" type="ORF">COD19_27545</name>
</gene>
<dbReference type="AlphaFoldDB" id="A0A2A8JAP7"/>
<proteinExistence type="predicted"/>